<name>A0A0L6VGX1_9BASI</name>
<evidence type="ECO:0000313" key="2">
    <source>
        <dbReference type="EMBL" id="KNZ60026.1"/>
    </source>
</evidence>
<organism evidence="2 3">
    <name type="scientific">Puccinia sorghi</name>
    <dbReference type="NCBI Taxonomy" id="27349"/>
    <lineage>
        <taxon>Eukaryota</taxon>
        <taxon>Fungi</taxon>
        <taxon>Dikarya</taxon>
        <taxon>Basidiomycota</taxon>
        <taxon>Pucciniomycotina</taxon>
        <taxon>Pucciniomycetes</taxon>
        <taxon>Pucciniales</taxon>
        <taxon>Pucciniaceae</taxon>
        <taxon>Puccinia</taxon>
    </lineage>
</organism>
<reference evidence="2 3" key="1">
    <citation type="submission" date="2015-08" db="EMBL/GenBank/DDBJ databases">
        <title>Next Generation Sequencing and Analysis of the Genome of Puccinia sorghi L Schw, the Causal Agent of Maize Common Rust.</title>
        <authorList>
            <person name="Rochi L."/>
            <person name="Burguener G."/>
            <person name="Darino M."/>
            <person name="Turjanski A."/>
            <person name="Kreff E."/>
            <person name="Dieguez M.J."/>
            <person name="Sacco F."/>
        </authorList>
    </citation>
    <scope>NUCLEOTIDE SEQUENCE [LARGE SCALE GENOMIC DNA]</scope>
    <source>
        <strain evidence="2 3">RO10H11247</strain>
    </source>
</reference>
<dbReference type="OrthoDB" id="4847360at2759"/>
<gene>
    <name evidence="2" type="ORF">VP01_1624g2</name>
</gene>
<feature type="domain" description="Retrotransposon gag" evidence="1">
    <location>
        <begin position="85"/>
        <end position="153"/>
    </location>
</feature>
<dbReference type="AlphaFoldDB" id="A0A0L6VGX1"/>
<dbReference type="Pfam" id="PF03732">
    <property type="entry name" value="Retrotrans_gag"/>
    <property type="match status" value="1"/>
</dbReference>
<dbReference type="VEuPathDB" id="FungiDB:VP01_1624g2"/>
<dbReference type="EMBL" id="LAVV01006420">
    <property type="protein sequence ID" value="KNZ60026.1"/>
    <property type="molecule type" value="Genomic_DNA"/>
</dbReference>
<accession>A0A0L6VGX1</accession>
<proteinExistence type="predicted"/>
<keyword evidence="3" id="KW-1185">Reference proteome</keyword>
<evidence type="ECO:0000313" key="3">
    <source>
        <dbReference type="Proteomes" id="UP000037035"/>
    </source>
</evidence>
<evidence type="ECO:0000259" key="1">
    <source>
        <dbReference type="Pfam" id="PF03732"/>
    </source>
</evidence>
<comment type="caution">
    <text evidence="2">The sequence shown here is derived from an EMBL/GenBank/DDBJ whole genome shotgun (WGS) entry which is preliminary data.</text>
</comment>
<sequence>MDALNARLDKMMRMLAKERTKQLATGENLHQTQARLNATPKLHCPSQAPTFQQNPSVVESFVGQILLHTVTYPEQFPTNSSKVAFAILFMTDYAATWSQPYLMKVFNTEEVVFNKFLDDFKSSFFDHNRQNHAEVSLQSLRQTGTVSVLKFWAAGLDVDNERDEEF</sequence>
<protein>
    <recommendedName>
        <fullName evidence="1">Retrotransposon gag domain-containing protein</fullName>
    </recommendedName>
</protein>
<dbReference type="InterPro" id="IPR005162">
    <property type="entry name" value="Retrotrans_gag_dom"/>
</dbReference>
<dbReference type="Proteomes" id="UP000037035">
    <property type="component" value="Unassembled WGS sequence"/>
</dbReference>